<dbReference type="HOGENOM" id="CLU_1048701_0_0_6"/>
<keyword evidence="3" id="KW-1185">Reference proteome</keyword>
<dbReference type="Proteomes" id="UP000029672">
    <property type="component" value="Chromosome"/>
</dbReference>
<evidence type="ECO:0008006" key="4">
    <source>
        <dbReference type="Google" id="ProtNLM"/>
    </source>
</evidence>
<sequence length="276" mass="29480">MKPKKLFISFLLVLSSILTGCIKTEDEIRVELLKQCINNLCSFQLVESRVRVSTDILGKEHIQTLSQKPLSGLLSSVEWSFPGDSNQTTSSALTAVGLPACQTDSCSDIDNPTGRDFGTSWGSQDISVTGTATLSNGKVVNINESSSFYVFPTQITYDMPTGSTITATEAASLFANASAAVKDNIAEVIGNGGTDGTLTFICKEGYFMDPNAIGLANGAQPQSRFSWPDIETEAPTPAFNGTYWEQIGYIEAANNAELDLPSGRDYGTALDCGIPK</sequence>
<protein>
    <recommendedName>
        <fullName evidence="4">Lipoprotein</fullName>
    </recommendedName>
</protein>
<feature type="chain" id="PRO_5001934920" description="Lipoprotein" evidence="1">
    <location>
        <begin position="21"/>
        <end position="276"/>
    </location>
</feature>
<evidence type="ECO:0000313" key="2">
    <source>
        <dbReference type="EMBL" id="AIT09797.1"/>
    </source>
</evidence>
<keyword evidence="1" id="KW-0732">Signal</keyword>
<dbReference type="KEGG" id="frf:LO80_07330"/>
<dbReference type="EMBL" id="CP009574">
    <property type="protein sequence ID" value="AIT09797.1"/>
    <property type="molecule type" value="Genomic_DNA"/>
</dbReference>
<reference evidence="2 3" key="1">
    <citation type="submission" date="2014-10" db="EMBL/GenBank/DDBJ databases">
        <title>Whole genome sequence of Francisella endociliophora strain FSC1006, isolated from a laboratory culture of the marine ciliate Euplotes raikovi.</title>
        <authorList>
            <person name="Granberg M."/>
            <person name="Backman S."/>
            <person name="Lundmark E."/>
            <person name="Nilsson E."/>
            <person name="Karlsson E."/>
            <person name="Thelaus J."/>
            <person name="Ohrman C."/>
            <person name="Larkeryd A."/>
            <person name="Stenberg P."/>
        </authorList>
    </citation>
    <scope>NUCLEOTIDE SEQUENCE [LARGE SCALE GENOMIC DNA]</scope>
    <source>
        <strain evidence="2 3">FSC1006</strain>
    </source>
</reference>
<evidence type="ECO:0000256" key="1">
    <source>
        <dbReference type="SAM" id="SignalP"/>
    </source>
</evidence>
<accession>A0A097EQF4</accession>
<dbReference type="Pfam" id="PF11685">
    <property type="entry name" value="DUF3281"/>
    <property type="match status" value="1"/>
</dbReference>
<proteinExistence type="predicted"/>
<organism evidence="2 3">
    <name type="scientific">Candidatus Francisella endociliophora</name>
    <dbReference type="NCBI Taxonomy" id="653937"/>
    <lineage>
        <taxon>Bacteria</taxon>
        <taxon>Pseudomonadati</taxon>
        <taxon>Pseudomonadota</taxon>
        <taxon>Gammaproteobacteria</taxon>
        <taxon>Thiotrichales</taxon>
        <taxon>Francisellaceae</taxon>
        <taxon>Francisella</taxon>
    </lineage>
</organism>
<gene>
    <name evidence="2" type="ORF">LO80_07330</name>
</gene>
<dbReference type="OrthoDB" id="5606220at2"/>
<dbReference type="RefSeq" id="WP_040010039.1">
    <property type="nucleotide sequence ID" value="NZ_CP009574.1"/>
</dbReference>
<dbReference type="STRING" id="1547445.LO80_07330"/>
<evidence type="ECO:0000313" key="3">
    <source>
        <dbReference type="Proteomes" id="UP000029672"/>
    </source>
</evidence>
<dbReference type="AlphaFoldDB" id="A0A097EQF4"/>
<name>A0A097EQF4_9GAMM</name>
<dbReference type="InterPro" id="IPR021699">
    <property type="entry name" value="DUF3281"/>
</dbReference>
<dbReference type="PROSITE" id="PS51257">
    <property type="entry name" value="PROKAR_LIPOPROTEIN"/>
    <property type="match status" value="1"/>
</dbReference>
<feature type="signal peptide" evidence="1">
    <location>
        <begin position="1"/>
        <end position="20"/>
    </location>
</feature>